<accession>A0A5E4NEY0</accession>
<evidence type="ECO:0000256" key="5">
    <source>
        <dbReference type="ARBA" id="ARBA00022719"/>
    </source>
</evidence>
<dbReference type="Pfam" id="PF07884">
    <property type="entry name" value="VKOR"/>
    <property type="match status" value="1"/>
</dbReference>
<feature type="transmembrane region" description="Helical" evidence="12">
    <location>
        <begin position="65"/>
        <end position="86"/>
    </location>
</feature>
<dbReference type="PANTHER" id="PTHR14519">
    <property type="entry name" value="VITAMIN K EPOXIDE REDUCTASE COMPLEX, SUBUNIT 1"/>
    <property type="match status" value="1"/>
</dbReference>
<keyword evidence="9 12" id="KW-0472">Membrane</keyword>
<evidence type="ECO:0000313" key="15">
    <source>
        <dbReference type="Proteomes" id="UP000325440"/>
    </source>
</evidence>
<evidence type="ECO:0000256" key="2">
    <source>
        <dbReference type="ARBA" id="ARBA00006214"/>
    </source>
</evidence>
<dbReference type="PANTHER" id="PTHR14519:SF8">
    <property type="entry name" value="VITAMIN K EPOXIDE REDUCTASE COMPLEX SUBUNIT 1"/>
    <property type="match status" value="1"/>
</dbReference>
<keyword evidence="7 12" id="KW-1133">Transmembrane helix</keyword>
<keyword evidence="8" id="KW-0560">Oxidoreductase</keyword>
<evidence type="ECO:0000256" key="7">
    <source>
        <dbReference type="ARBA" id="ARBA00022989"/>
    </source>
</evidence>
<evidence type="ECO:0000256" key="1">
    <source>
        <dbReference type="ARBA" id="ARBA00004477"/>
    </source>
</evidence>
<evidence type="ECO:0000256" key="8">
    <source>
        <dbReference type="ARBA" id="ARBA00023002"/>
    </source>
</evidence>
<keyword evidence="6" id="KW-0256">Endoplasmic reticulum</keyword>
<name>A0A5E4NEY0_9HEMI</name>
<dbReference type="SMART" id="SM00756">
    <property type="entry name" value="VKc"/>
    <property type="match status" value="1"/>
</dbReference>
<dbReference type="CDD" id="cd12917">
    <property type="entry name" value="VKOR_euk"/>
    <property type="match status" value="1"/>
</dbReference>
<evidence type="ECO:0000256" key="11">
    <source>
        <dbReference type="ARBA" id="ARBA00023284"/>
    </source>
</evidence>
<organism evidence="14 15">
    <name type="scientific">Cinara cedri</name>
    <dbReference type="NCBI Taxonomy" id="506608"/>
    <lineage>
        <taxon>Eukaryota</taxon>
        <taxon>Metazoa</taxon>
        <taxon>Ecdysozoa</taxon>
        <taxon>Arthropoda</taxon>
        <taxon>Hexapoda</taxon>
        <taxon>Insecta</taxon>
        <taxon>Pterygota</taxon>
        <taxon>Neoptera</taxon>
        <taxon>Paraneoptera</taxon>
        <taxon>Hemiptera</taxon>
        <taxon>Sternorrhyncha</taxon>
        <taxon>Aphidomorpha</taxon>
        <taxon>Aphidoidea</taxon>
        <taxon>Aphididae</taxon>
        <taxon>Lachninae</taxon>
        <taxon>Cinara</taxon>
    </lineage>
</organism>
<dbReference type="GO" id="GO:0048038">
    <property type="term" value="F:quinone binding"/>
    <property type="evidence" value="ECO:0007669"/>
    <property type="project" value="UniProtKB-KW"/>
</dbReference>
<proteinExistence type="inferred from homology"/>
<dbReference type="InterPro" id="IPR042406">
    <property type="entry name" value="VKORC1/VKORC1L1"/>
</dbReference>
<evidence type="ECO:0000313" key="14">
    <source>
        <dbReference type="EMBL" id="VVC43295.1"/>
    </source>
</evidence>
<dbReference type="GO" id="GO:0042373">
    <property type="term" value="P:vitamin K metabolic process"/>
    <property type="evidence" value="ECO:0007669"/>
    <property type="project" value="InterPro"/>
</dbReference>
<keyword evidence="10" id="KW-1015">Disulfide bond</keyword>
<feature type="domain" description="Vitamin K epoxide reductase" evidence="13">
    <location>
        <begin position="1"/>
        <end position="111"/>
    </location>
</feature>
<evidence type="ECO:0000256" key="12">
    <source>
        <dbReference type="SAM" id="Phobius"/>
    </source>
</evidence>
<keyword evidence="11" id="KW-0676">Redox-active center</keyword>
<comment type="subcellular location">
    <subcellularLocation>
        <location evidence="1">Endoplasmic reticulum membrane</location>
        <topology evidence="1">Multi-pass membrane protein</topology>
    </subcellularLocation>
</comment>
<dbReference type="EMBL" id="CABPRJ010002368">
    <property type="protein sequence ID" value="VVC43295.1"/>
    <property type="molecule type" value="Genomic_DNA"/>
</dbReference>
<reference evidence="14 15" key="1">
    <citation type="submission" date="2019-08" db="EMBL/GenBank/DDBJ databases">
        <authorList>
            <person name="Alioto T."/>
            <person name="Alioto T."/>
            <person name="Gomez Garrido J."/>
        </authorList>
    </citation>
    <scope>NUCLEOTIDE SEQUENCE [LARGE SCALE GENOMIC DNA]</scope>
</reference>
<evidence type="ECO:0000256" key="10">
    <source>
        <dbReference type="ARBA" id="ARBA00023157"/>
    </source>
</evidence>
<protein>
    <recommendedName>
        <fullName evidence="3">vitamin-K-epoxide reductase (warfarin-sensitive)</fullName>
        <ecNumber evidence="3">1.17.4.4</ecNumber>
    </recommendedName>
</protein>
<evidence type="ECO:0000256" key="4">
    <source>
        <dbReference type="ARBA" id="ARBA00022692"/>
    </source>
</evidence>
<dbReference type="Proteomes" id="UP000325440">
    <property type="component" value="Unassembled WGS sequence"/>
</dbReference>
<comment type="similarity">
    <text evidence="2">Belongs to the VKOR family.</text>
</comment>
<dbReference type="AlphaFoldDB" id="A0A5E4NEY0"/>
<dbReference type="EC" id="1.17.4.4" evidence="3"/>
<evidence type="ECO:0000256" key="6">
    <source>
        <dbReference type="ARBA" id="ARBA00022824"/>
    </source>
</evidence>
<dbReference type="Gene3D" id="1.20.1440.130">
    <property type="entry name" value="VKOR domain"/>
    <property type="match status" value="1"/>
</dbReference>
<dbReference type="GO" id="GO:0047057">
    <property type="term" value="F:vitamin-K-epoxide reductase (warfarin-sensitive) activity"/>
    <property type="evidence" value="ECO:0007669"/>
    <property type="project" value="UniProtKB-EC"/>
</dbReference>
<dbReference type="GO" id="GO:0005789">
    <property type="term" value="C:endoplasmic reticulum membrane"/>
    <property type="evidence" value="ECO:0007669"/>
    <property type="project" value="UniProtKB-SubCell"/>
</dbReference>
<evidence type="ECO:0000256" key="9">
    <source>
        <dbReference type="ARBA" id="ARBA00023136"/>
    </source>
</evidence>
<dbReference type="OrthoDB" id="17010at2759"/>
<evidence type="ECO:0000259" key="13">
    <source>
        <dbReference type="SMART" id="SM00756"/>
    </source>
</evidence>
<keyword evidence="15" id="KW-1185">Reference proteome</keyword>
<dbReference type="InterPro" id="IPR012932">
    <property type="entry name" value="VKOR"/>
</dbReference>
<dbReference type="InterPro" id="IPR038354">
    <property type="entry name" value="VKOR_sf"/>
</dbReference>
<feature type="transmembrane region" description="Helical" evidence="12">
    <location>
        <begin position="32"/>
        <end position="53"/>
    </location>
</feature>
<keyword evidence="4 12" id="KW-0812">Transmembrane</keyword>
<evidence type="ECO:0000256" key="3">
    <source>
        <dbReference type="ARBA" id="ARBA00012278"/>
    </source>
</evidence>
<sequence>MRTCSAVYRYADPRFTYAKGFGIVGHLFGDDFFLNVPNGLVGMLYYAITFVLSFTDDRWAVTAHYYLTIASNLSSFYLAFVLALIIRELCLVCLATYLINAASVVCVVAKLRRIKSRHSPQKPKSD</sequence>
<gene>
    <name evidence="14" type="ORF">CINCED_3A014704</name>
</gene>
<keyword evidence="5" id="KW-0874">Quinone</keyword>